<accession>A0A1R4JUQ8</accession>
<evidence type="ECO:0000259" key="4">
    <source>
        <dbReference type="Pfam" id="PF17853"/>
    </source>
</evidence>
<reference evidence="6" key="1">
    <citation type="submission" date="2017-02" db="EMBL/GenBank/DDBJ databases">
        <authorList>
            <person name="Dridi B."/>
        </authorList>
    </citation>
    <scope>NUCLEOTIDE SEQUENCE [LARGE SCALE GENOMIC DNA]</scope>
    <source>
        <strain evidence="6">EB411</strain>
    </source>
</reference>
<sequence length="519" mass="54904">MDIRELLDDAELGLAVIAAAPDALERTVRSAYITDLPDPSRFLSAGDIVLTSGQWIHRDGGVESFIGALARQNVAALIVGTIDIGVVPSEVIALCRERGLTLLTIASGVSFRAVVDRVAHAEAGERDGAASANAELGRRMAEAVSRGGSVPELLRLFAAVTGTRGWVVDGVGTLIAHEGPAPAPALVARVWNTVGRAEQPRVVVRDVGEGQGGEPVLAVRIGTSARSGLVAYPLGDQAALPLLGSLALDTLVGALRVETELAARWRDARNEQVASLFEAIRGYEVSPGAISARMRLEGLDPQGQSTVAAARCDDEGFSPDAVVAILERAFTARGRKAIGCHVDGVVLVLVNGVERDDVPPLAEQILDEAHLALEGRQLVVGLSDTISGVSRLNPSVATALERLGSASGSEQVLVSSALHVQSHRELLRMLGDATREGYAHEVLAPLIEYDERHGAELLATLRAFLAGSGAWQETARSLHLHPNTLRYRMARIQELTHRDVGELPDRVDLFLAVACLDGV</sequence>
<dbReference type="AlphaFoldDB" id="A0A1R4JUQ8"/>
<dbReference type="PANTHER" id="PTHR33744:SF1">
    <property type="entry name" value="DNA-BINDING TRANSCRIPTIONAL ACTIVATOR ADER"/>
    <property type="match status" value="1"/>
</dbReference>
<feature type="domain" description="Purine catabolism PurC-like" evidence="2">
    <location>
        <begin position="5"/>
        <end position="120"/>
    </location>
</feature>
<dbReference type="RefSeq" id="WP_087137545.1">
    <property type="nucleotide sequence ID" value="NZ_FUKR01000054.1"/>
</dbReference>
<keyword evidence="6" id="KW-1185">Reference proteome</keyword>
<protein>
    <submittedName>
        <fullName evidence="5">Regulatory protein</fullName>
    </submittedName>
</protein>
<dbReference type="InterPro" id="IPR012914">
    <property type="entry name" value="PucR_dom"/>
</dbReference>
<gene>
    <name evidence="5" type="ORF">FM119_09595</name>
</gene>
<dbReference type="Pfam" id="PF17853">
    <property type="entry name" value="GGDEF_2"/>
    <property type="match status" value="1"/>
</dbReference>
<dbReference type="Pfam" id="PF13556">
    <property type="entry name" value="HTH_30"/>
    <property type="match status" value="1"/>
</dbReference>
<proteinExistence type="inferred from homology"/>
<evidence type="ECO:0000259" key="2">
    <source>
        <dbReference type="Pfam" id="PF07905"/>
    </source>
</evidence>
<dbReference type="InterPro" id="IPR042070">
    <property type="entry name" value="PucR_C-HTH_sf"/>
</dbReference>
<name>A0A1R4JUQ8_9MICO</name>
<dbReference type="EMBL" id="FUKR01000054">
    <property type="protein sequence ID" value="SJN35777.1"/>
    <property type="molecule type" value="Genomic_DNA"/>
</dbReference>
<dbReference type="OrthoDB" id="3190266at2"/>
<dbReference type="InterPro" id="IPR025736">
    <property type="entry name" value="PucR_C-HTH_dom"/>
</dbReference>
<dbReference type="Gene3D" id="1.10.10.2840">
    <property type="entry name" value="PucR C-terminal helix-turn-helix domain"/>
    <property type="match status" value="1"/>
</dbReference>
<dbReference type="Pfam" id="PF07905">
    <property type="entry name" value="PucR"/>
    <property type="match status" value="1"/>
</dbReference>
<dbReference type="Proteomes" id="UP000196778">
    <property type="component" value="Unassembled WGS sequence"/>
</dbReference>
<evidence type="ECO:0000256" key="1">
    <source>
        <dbReference type="ARBA" id="ARBA00006754"/>
    </source>
</evidence>
<evidence type="ECO:0000313" key="5">
    <source>
        <dbReference type="EMBL" id="SJN35777.1"/>
    </source>
</evidence>
<dbReference type="InterPro" id="IPR051448">
    <property type="entry name" value="CdaR-like_regulators"/>
</dbReference>
<dbReference type="PANTHER" id="PTHR33744">
    <property type="entry name" value="CARBOHYDRATE DIACID REGULATOR"/>
    <property type="match status" value="1"/>
</dbReference>
<organism evidence="5 6">
    <name type="scientific">Mycetocola reblochoni REB411</name>
    <dbReference type="NCBI Taxonomy" id="1255698"/>
    <lineage>
        <taxon>Bacteria</taxon>
        <taxon>Bacillati</taxon>
        <taxon>Actinomycetota</taxon>
        <taxon>Actinomycetes</taxon>
        <taxon>Micrococcales</taxon>
        <taxon>Microbacteriaceae</taxon>
        <taxon>Mycetocola</taxon>
    </lineage>
</organism>
<evidence type="ECO:0000259" key="3">
    <source>
        <dbReference type="Pfam" id="PF13556"/>
    </source>
</evidence>
<dbReference type="InterPro" id="IPR041522">
    <property type="entry name" value="CdaR_GGDEF"/>
</dbReference>
<feature type="domain" description="PucR C-terminal helix-turn-helix" evidence="3">
    <location>
        <begin position="457"/>
        <end position="514"/>
    </location>
</feature>
<evidence type="ECO:0000313" key="6">
    <source>
        <dbReference type="Proteomes" id="UP000196778"/>
    </source>
</evidence>
<feature type="domain" description="CdaR GGDEF-like" evidence="4">
    <location>
        <begin position="287"/>
        <end position="400"/>
    </location>
</feature>
<comment type="similarity">
    <text evidence="1">Belongs to the CdaR family.</text>
</comment>